<name>A0A1M5S6K0_9ACTN</name>
<evidence type="ECO:0000313" key="10">
    <source>
        <dbReference type="Proteomes" id="UP000186132"/>
    </source>
</evidence>
<keyword evidence="3" id="KW-1003">Cell membrane</keyword>
<dbReference type="Pfam" id="PF00528">
    <property type="entry name" value="BPD_transp_1"/>
    <property type="match status" value="1"/>
</dbReference>
<dbReference type="EMBL" id="FQVU01000005">
    <property type="protein sequence ID" value="SHH33543.1"/>
    <property type="molecule type" value="Genomic_DNA"/>
</dbReference>
<reference evidence="9 10" key="1">
    <citation type="submission" date="2016-11" db="EMBL/GenBank/DDBJ databases">
        <authorList>
            <person name="Jaros S."/>
            <person name="Januszkiewicz K."/>
            <person name="Wedrychowicz H."/>
        </authorList>
    </citation>
    <scope>NUCLEOTIDE SEQUENCE [LARGE SCALE GENOMIC DNA]</scope>
    <source>
        <strain evidence="9 10">DSM 45627</strain>
    </source>
</reference>
<keyword evidence="6 7" id="KW-0472">Membrane</keyword>
<dbReference type="PANTHER" id="PTHR30193">
    <property type="entry name" value="ABC TRANSPORTER PERMEASE PROTEIN"/>
    <property type="match status" value="1"/>
</dbReference>
<keyword evidence="5 7" id="KW-1133">Transmembrane helix</keyword>
<dbReference type="GO" id="GO:0055085">
    <property type="term" value="P:transmembrane transport"/>
    <property type="evidence" value="ECO:0007669"/>
    <property type="project" value="InterPro"/>
</dbReference>
<feature type="domain" description="ABC transmembrane type-1" evidence="8">
    <location>
        <begin position="123"/>
        <end position="346"/>
    </location>
</feature>
<accession>A0A1M5S6K0</accession>
<sequence length="355" mass="38262">MHASTVILASTASQAGGKLFGVIATVTIFVAILLAIFAVAGRVTGRLERPLALVILVAPAVLLSLAGLVVPAIKTIATSFTNEQAAGQKFKLVDGKLVEYKTQFIGLDNYTFDFTDSETLHTLLRTVLWVVIVPIVTVAIGLLLALLMDRMKRPGFAKTVIFLPTAISFVGASLIWALVYDAPVYEQDGSPGTQTGLLSKLAIAVGWKHPPNWLLDTTINTYLLMLILIWIEVGFAMVVLGAALKAIPDEIIEAARLDGAHGATLFRTVQIPMIRNTLVVVATTVTIAALKIFDIVFTVSGGNNDTDVLANKMYTDLFVTNQTGRGSSLAVILFLCVVPLVAYNVVQMRRERARR</sequence>
<comment type="similarity">
    <text evidence="7">Belongs to the binding-protein-dependent transport system permease family.</text>
</comment>
<dbReference type="GO" id="GO:0005886">
    <property type="term" value="C:plasma membrane"/>
    <property type="evidence" value="ECO:0007669"/>
    <property type="project" value="UniProtKB-SubCell"/>
</dbReference>
<keyword evidence="2 7" id="KW-0813">Transport</keyword>
<evidence type="ECO:0000256" key="3">
    <source>
        <dbReference type="ARBA" id="ARBA00022475"/>
    </source>
</evidence>
<evidence type="ECO:0000256" key="2">
    <source>
        <dbReference type="ARBA" id="ARBA00022448"/>
    </source>
</evidence>
<keyword evidence="10" id="KW-1185">Reference proteome</keyword>
<dbReference type="AlphaFoldDB" id="A0A1M5S6K0"/>
<dbReference type="RefSeq" id="WP_084181391.1">
    <property type="nucleotide sequence ID" value="NZ_FQVU01000005.1"/>
</dbReference>
<gene>
    <name evidence="9" type="ORF">SAMN05443575_3740</name>
</gene>
<dbReference type="Gene3D" id="1.10.3720.10">
    <property type="entry name" value="MetI-like"/>
    <property type="match status" value="1"/>
</dbReference>
<protein>
    <submittedName>
        <fullName evidence="9">Carbohydrate ABC transporter membrane protein 1, CUT1 family</fullName>
    </submittedName>
</protein>
<evidence type="ECO:0000259" key="8">
    <source>
        <dbReference type="PROSITE" id="PS50928"/>
    </source>
</evidence>
<organism evidence="9 10">
    <name type="scientific">Jatrophihabitans endophyticus</name>
    <dbReference type="NCBI Taxonomy" id="1206085"/>
    <lineage>
        <taxon>Bacteria</taxon>
        <taxon>Bacillati</taxon>
        <taxon>Actinomycetota</taxon>
        <taxon>Actinomycetes</taxon>
        <taxon>Jatrophihabitantales</taxon>
        <taxon>Jatrophihabitantaceae</taxon>
        <taxon>Jatrophihabitans</taxon>
    </lineage>
</organism>
<evidence type="ECO:0000313" key="9">
    <source>
        <dbReference type="EMBL" id="SHH33543.1"/>
    </source>
</evidence>
<dbReference type="InterPro" id="IPR035906">
    <property type="entry name" value="MetI-like_sf"/>
</dbReference>
<evidence type="ECO:0000256" key="7">
    <source>
        <dbReference type="RuleBase" id="RU363032"/>
    </source>
</evidence>
<comment type="subcellular location">
    <subcellularLocation>
        <location evidence="1 7">Cell membrane</location>
        <topology evidence="1 7">Multi-pass membrane protein</topology>
    </subcellularLocation>
</comment>
<dbReference type="SUPFAM" id="SSF161098">
    <property type="entry name" value="MetI-like"/>
    <property type="match status" value="1"/>
</dbReference>
<proteinExistence type="inferred from homology"/>
<feature type="transmembrane region" description="Helical" evidence="7">
    <location>
        <begin position="51"/>
        <end position="73"/>
    </location>
</feature>
<feature type="transmembrane region" description="Helical" evidence="7">
    <location>
        <begin position="160"/>
        <end position="179"/>
    </location>
</feature>
<keyword evidence="4 7" id="KW-0812">Transmembrane</keyword>
<dbReference type="OrthoDB" id="9805974at2"/>
<evidence type="ECO:0000256" key="1">
    <source>
        <dbReference type="ARBA" id="ARBA00004651"/>
    </source>
</evidence>
<feature type="transmembrane region" description="Helical" evidence="7">
    <location>
        <begin position="222"/>
        <end position="244"/>
    </location>
</feature>
<dbReference type="Proteomes" id="UP000186132">
    <property type="component" value="Unassembled WGS sequence"/>
</dbReference>
<feature type="transmembrane region" description="Helical" evidence="7">
    <location>
        <begin position="20"/>
        <end position="39"/>
    </location>
</feature>
<feature type="transmembrane region" description="Helical" evidence="7">
    <location>
        <begin position="277"/>
        <end position="299"/>
    </location>
</feature>
<evidence type="ECO:0000256" key="4">
    <source>
        <dbReference type="ARBA" id="ARBA00022692"/>
    </source>
</evidence>
<evidence type="ECO:0000256" key="6">
    <source>
        <dbReference type="ARBA" id="ARBA00023136"/>
    </source>
</evidence>
<dbReference type="InterPro" id="IPR051393">
    <property type="entry name" value="ABC_transporter_permease"/>
</dbReference>
<feature type="transmembrane region" description="Helical" evidence="7">
    <location>
        <begin position="327"/>
        <end position="346"/>
    </location>
</feature>
<dbReference type="InterPro" id="IPR000515">
    <property type="entry name" value="MetI-like"/>
</dbReference>
<evidence type="ECO:0000256" key="5">
    <source>
        <dbReference type="ARBA" id="ARBA00022989"/>
    </source>
</evidence>
<dbReference type="CDD" id="cd06261">
    <property type="entry name" value="TM_PBP2"/>
    <property type="match status" value="1"/>
</dbReference>
<dbReference type="PROSITE" id="PS50928">
    <property type="entry name" value="ABC_TM1"/>
    <property type="match status" value="1"/>
</dbReference>
<dbReference type="PANTHER" id="PTHR30193:SF18">
    <property type="entry name" value="OSMOPROTECTIVE COMPOUNDS UPTAKE PERMEASE PROTEIN GGTC"/>
    <property type="match status" value="1"/>
</dbReference>
<feature type="transmembrane region" description="Helical" evidence="7">
    <location>
        <begin position="127"/>
        <end position="148"/>
    </location>
</feature>
<dbReference type="STRING" id="1206085.SAMN05443575_3740"/>